<proteinExistence type="predicted"/>
<dbReference type="InterPro" id="IPR045584">
    <property type="entry name" value="Pilin-like"/>
</dbReference>
<dbReference type="NCBIfam" id="TIGR02532">
    <property type="entry name" value="IV_pilin_GFxxxE"/>
    <property type="match status" value="1"/>
</dbReference>
<protein>
    <submittedName>
        <fullName evidence="1">Prepilin-type N-terminal cleavage/methylation domain-containing protein</fullName>
    </submittedName>
</protein>
<keyword evidence="2" id="KW-1185">Reference proteome</keyword>
<dbReference type="RefSeq" id="WP_220164840.1">
    <property type="nucleotide sequence ID" value="NZ_CP080507.1"/>
</dbReference>
<gene>
    <name evidence="1" type="ORF">K0B96_05725</name>
</gene>
<dbReference type="InterPro" id="IPR012902">
    <property type="entry name" value="N_methyl_site"/>
</dbReference>
<evidence type="ECO:0000313" key="1">
    <source>
        <dbReference type="EMBL" id="QYM80115.1"/>
    </source>
</evidence>
<dbReference type="SUPFAM" id="SSF54523">
    <property type="entry name" value="Pili subunits"/>
    <property type="match status" value="1"/>
</dbReference>
<dbReference type="Gene3D" id="3.30.700.10">
    <property type="entry name" value="Glycoprotein, Type 4 Pilin"/>
    <property type="match status" value="1"/>
</dbReference>
<dbReference type="Pfam" id="PF07963">
    <property type="entry name" value="N_methyl"/>
    <property type="match status" value="1"/>
</dbReference>
<dbReference type="KEGG" id="ole:K0B96_05725"/>
<reference evidence="1" key="1">
    <citation type="submission" date="2021-08" db="EMBL/GenBank/DDBJ databases">
        <title>Genome of a novel bacterium of the phylum Verrucomicrobia, Oleiharenicola sp. KSB-15.</title>
        <authorList>
            <person name="Chung J.-H."/>
            <person name="Ahn J.-H."/>
            <person name="Yoon Y."/>
            <person name="Kim D.-Y."/>
            <person name="An S.-H."/>
            <person name="Park I."/>
            <person name="Yeon J."/>
        </authorList>
    </citation>
    <scope>NUCLEOTIDE SEQUENCE</scope>
    <source>
        <strain evidence="1">KSB-15</strain>
    </source>
</reference>
<name>A0A8F9TW04_9BACT</name>
<dbReference type="PROSITE" id="PS00409">
    <property type="entry name" value="PROKAR_NTER_METHYL"/>
    <property type="match status" value="1"/>
</dbReference>
<dbReference type="EMBL" id="CP080507">
    <property type="protein sequence ID" value="QYM80115.1"/>
    <property type="molecule type" value="Genomic_DNA"/>
</dbReference>
<accession>A0A8F9TW04</accession>
<dbReference type="AlphaFoldDB" id="A0A8F9TW04"/>
<dbReference type="Proteomes" id="UP000825051">
    <property type="component" value="Chromosome"/>
</dbReference>
<evidence type="ECO:0000313" key="2">
    <source>
        <dbReference type="Proteomes" id="UP000825051"/>
    </source>
</evidence>
<sequence>MRLRRRGFTLVELLVVIGIIALTAGVLGMAFRGASASTGLQAAQNCLATVLAGARGQAALGQAEAAVIVDADPASATYLRAVGVATRQSGATQFVFAGDWLVLPDGVYIVPPNSASAGTSFEIDSGAGGAWTPESFSSLLAPSNSDVRKSDGTSAGMVMRLDATISPVGRVTSAGEVRLAVAAARRSADTIIFGHPAAERGVLVSAYGAVIFVNDASAF</sequence>
<organism evidence="1 2">
    <name type="scientific">Horticoccus luteus</name>
    <dbReference type="NCBI Taxonomy" id="2862869"/>
    <lineage>
        <taxon>Bacteria</taxon>
        <taxon>Pseudomonadati</taxon>
        <taxon>Verrucomicrobiota</taxon>
        <taxon>Opitutia</taxon>
        <taxon>Opitutales</taxon>
        <taxon>Opitutaceae</taxon>
        <taxon>Horticoccus</taxon>
    </lineage>
</organism>